<gene>
    <name evidence="1" type="ORF">QNI19_32060</name>
</gene>
<dbReference type="RefSeq" id="WP_314003326.1">
    <property type="nucleotide sequence ID" value="NZ_JASJOT010000034.1"/>
</dbReference>
<sequence length="146" mass="17261">MITNLSDQIEQITDQSQINQFIESSDHIRYLLSLNKEERSENSLIIPQVERKPESAIDQLDLKILIKKAEIANNNNIQLWLFRVEDFLRRGINIEDLLYKICGTEIRDIEEHIIQQILFLIEPENICFPIVPQNLINKVFYKKIIN</sequence>
<organism evidence="1 2">
    <name type="scientific">Xanthocytophaga flava</name>
    <dbReference type="NCBI Taxonomy" id="3048013"/>
    <lineage>
        <taxon>Bacteria</taxon>
        <taxon>Pseudomonadati</taxon>
        <taxon>Bacteroidota</taxon>
        <taxon>Cytophagia</taxon>
        <taxon>Cytophagales</taxon>
        <taxon>Rhodocytophagaceae</taxon>
        <taxon>Xanthocytophaga</taxon>
    </lineage>
</organism>
<evidence type="ECO:0000313" key="2">
    <source>
        <dbReference type="Proteomes" id="UP001228581"/>
    </source>
</evidence>
<proteinExistence type="predicted"/>
<evidence type="ECO:0000313" key="1">
    <source>
        <dbReference type="EMBL" id="MDJ1497618.1"/>
    </source>
</evidence>
<accession>A0ABT7CV62</accession>
<name>A0ABT7CV62_9BACT</name>
<reference evidence="1 2" key="1">
    <citation type="submission" date="2023-05" db="EMBL/GenBank/DDBJ databases">
        <authorList>
            <person name="Zhang X."/>
        </authorList>
    </citation>
    <scope>NUCLEOTIDE SEQUENCE [LARGE SCALE GENOMIC DNA]</scope>
    <source>
        <strain evidence="1 2">DM2B3-1</strain>
    </source>
</reference>
<keyword evidence="2" id="KW-1185">Reference proteome</keyword>
<dbReference type="EMBL" id="JASJOT010000034">
    <property type="protein sequence ID" value="MDJ1497618.1"/>
    <property type="molecule type" value="Genomic_DNA"/>
</dbReference>
<protein>
    <submittedName>
        <fullName evidence="1">Uncharacterized protein</fullName>
    </submittedName>
</protein>
<comment type="caution">
    <text evidence="1">The sequence shown here is derived from an EMBL/GenBank/DDBJ whole genome shotgun (WGS) entry which is preliminary data.</text>
</comment>
<dbReference type="Proteomes" id="UP001228581">
    <property type="component" value="Unassembled WGS sequence"/>
</dbReference>